<organism evidence="6 7">
    <name type="scientific">Faecalicatena orotica</name>
    <dbReference type="NCBI Taxonomy" id="1544"/>
    <lineage>
        <taxon>Bacteria</taxon>
        <taxon>Bacillati</taxon>
        <taxon>Bacillota</taxon>
        <taxon>Clostridia</taxon>
        <taxon>Lachnospirales</taxon>
        <taxon>Lachnospiraceae</taxon>
        <taxon>Faecalicatena</taxon>
    </lineage>
</organism>
<dbReference type="RefSeq" id="WP_109731407.1">
    <property type="nucleotide sequence ID" value="NZ_BAAACK010000026.1"/>
</dbReference>
<protein>
    <submittedName>
        <fullName evidence="6">Putative CoA-substrate-specific enzyme activase</fullName>
    </submittedName>
</protein>
<evidence type="ECO:0000256" key="1">
    <source>
        <dbReference type="ARBA" id="ARBA00001966"/>
    </source>
</evidence>
<comment type="caution">
    <text evidence="6">The sequence shown here is derived from an EMBL/GenBank/DDBJ whole genome shotgun (WGS) entry which is preliminary data.</text>
</comment>
<proteinExistence type="predicted"/>
<evidence type="ECO:0000256" key="4">
    <source>
        <dbReference type="ARBA" id="ARBA00023014"/>
    </source>
</evidence>
<keyword evidence="2" id="KW-0479">Metal-binding</keyword>
<dbReference type="PANTHER" id="PTHR32329">
    <property type="entry name" value="BIFUNCTIONAL PROTEIN [INCLUDES 2-HYDROXYACYL-COA DEHYDRATASE (N-TER) AND ITS ACTIVATOR DOMAIN (C_TERM)-RELATED"/>
    <property type="match status" value="1"/>
</dbReference>
<evidence type="ECO:0000256" key="3">
    <source>
        <dbReference type="ARBA" id="ARBA00023004"/>
    </source>
</evidence>
<accession>A0A2Y9C5A6</accession>
<dbReference type="AlphaFoldDB" id="A0A2Y9C5A6"/>
<keyword evidence="4" id="KW-0411">Iron-sulfur</keyword>
<dbReference type="InterPro" id="IPR008275">
    <property type="entry name" value="CoA_E_activase_dom"/>
</dbReference>
<reference evidence="6 7" key="1">
    <citation type="submission" date="2018-05" db="EMBL/GenBank/DDBJ databases">
        <title>The Hungate 1000. A catalogue of reference genomes from the rumen microbiome.</title>
        <authorList>
            <person name="Kelly W."/>
        </authorList>
    </citation>
    <scope>NUCLEOTIDE SEQUENCE [LARGE SCALE GENOMIC DNA]</scope>
    <source>
        <strain evidence="6 7">NLAE-zl-C242</strain>
    </source>
</reference>
<keyword evidence="3" id="KW-0408">Iron</keyword>
<feature type="domain" description="ATPase BadF/BadG/BcrA/BcrD type" evidence="5">
    <location>
        <begin position="4"/>
        <end position="248"/>
    </location>
</feature>
<dbReference type="GO" id="GO:0046872">
    <property type="term" value="F:metal ion binding"/>
    <property type="evidence" value="ECO:0007669"/>
    <property type="project" value="UniProtKB-KW"/>
</dbReference>
<evidence type="ECO:0000313" key="7">
    <source>
        <dbReference type="Proteomes" id="UP000245845"/>
    </source>
</evidence>
<name>A0A2Y9C5A6_9FIRM</name>
<dbReference type="InterPro" id="IPR002731">
    <property type="entry name" value="ATPase_BadF"/>
</dbReference>
<dbReference type="GO" id="GO:0051536">
    <property type="term" value="F:iron-sulfur cluster binding"/>
    <property type="evidence" value="ECO:0007669"/>
    <property type="project" value="UniProtKB-KW"/>
</dbReference>
<dbReference type="NCBIfam" id="TIGR00241">
    <property type="entry name" value="CoA_E_activ"/>
    <property type="match status" value="1"/>
</dbReference>
<gene>
    <name evidence="6" type="ORF">A8806_106234</name>
</gene>
<dbReference type="PANTHER" id="PTHR32329:SF2">
    <property type="entry name" value="BIFUNCTIONAL PROTEIN [INCLUDES 2-HYDROXYACYL-COA DEHYDRATASE (N-TER) AND ITS ACTIVATOR DOMAIN (C_TERM)"/>
    <property type="match status" value="1"/>
</dbReference>
<keyword evidence="7" id="KW-1185">Reference proteome</keyword>
<dbReference type="Gene3D" id="3.30.420.40">
    <property type="match status" value="2"/>
</dbReference>
<evidence type="ECO:0000256" key="2">
    <source>
        <dbReference type="ARBA" id="ARBA00022723"/>
    </source>
</evidence>
<dbReference type="Proteomes" id="UP000245845">
    <property type="component" value="Unassembled WGS sequence"/>
</dbReference>
<dbReference type="InterPro" id="IPR043129">
    <property type="entry name" value="ATPase_NBD"/>
</dbReference>
<evidence type="ECO:0000259" key="5">
    <source>
        <dbReference type="Pfam" id="PF01869"/>
    </source>
</evidence>
<dbReference type="OrthoDB" id="9778513at2"/>
<dbReference type="InterPro" id="IPR051805">
    <property type="entry name" value="Dehydratase_Activator_Redct"/>
</dbReference>
<dbReference type="SUPFAM" id="SSF53067">
    <property type="entry name" value="Actin-like ATPase domain"/>
    <property type="match status" value="1"/>
</dbReference>
<comment type="cofactor">
    <cofactor evidence="1">
        <name>[4Fe-4S] cluster</name>
        <dbReference type="ChEBI" id="CHEBI:49883"/>
    </cofactor>
</comment>
<evidence type="ECO:0000313" key="6">
    <source>
        <dbReference type="EMBL" id="PWJ29495.1"/>
    </source>
</evidence>
<dbReference type="EMBL" id="QGDL01000006">
    <property type="protein sequence ID" value="PWJ29495.1"/>
    <property type="molecule type" value="Genomic_DNA"/>
</dbReference>
<dbReference type="CDD" id="cd24109">
    <property type="entry name" value="ASKHA_NBD_YjiL-like"/>
    <property type="match status" value="1"/>
</dbReference>
<dbReference type="Pfam" id="PF01869">
    <property type="entry name" value="BcrAD_BadFG"/>
    <property type="match status" value="1"/>
</dbReference>
<sequence>MDYVGIDIGSTASKVVARGGKDLHFTLPTGWNSKETAMVIEDRLREAGVDVRSDATKTIATGYGRVAVDFADYVVTEITCHARGGIEFAGKDCAIIDVGGQDTKVILVRQGMVQDFLMNDKCSAGTGKFLEIMANRLGITLQELFDIASQGDVLPISSLCTVFAESEIISYIGEGRKREDIAAGVVDSVAAKVAQMSLRRELPEKIMLTGGLSESTYFAKILSDKIGRKVENTSHGRYAGALGAAILAEEKSKRRAKKNEH</sequence>